<keyword evidence="2" id="KW-1185">Reference proteome</keyword>
<reference evidence="1" key="2">
    <citation type="submission" date="2020-11" db="EMBL/GenBank/DDBJ databases">
        <authorList>
            <person name="McCartney M.A."/>
            <person name="Auch B."/>
            <person name="Kono T."/>
            <person name="Mallez S."/>
            <person name="Becker A."/>
            <person name="Gohl D.M."/>
            <person name="Silverstein K.A.T."/>
            <person name="Koren S."/>
            <person name="Bechman K.B."/>
            <person name="Herman A."/>
            <person name="Abrahante J.E."/>
            <person name="Garbe J."/>
        </authorList>
    </citation>
    <scope>NUCLEOTIDE SEQUENCE</scope>
    <source>
        <strain evidence="1">Duluth1</strain>
        <tissue evidence="1">Whole animal</tissue>
    </source>
</reference>
<proteinExistence type="predicted"/>
<sequence>MQVLQGTNTHNVISCTDTHNVIPCTDTHNVIPLPCTDTHNYHVQTHTTSVCIPCTDTHNYHVPTHTTSYHVPTHTTSYHVPTHTTSYHVCIELSVSQYFWACYGPFYRLQPTPSQDLLLAVLSLVVEGPYSEEGSHHMANSQCSLVLIQWLPDIQSHDLQT</sequence>
<name>A0A9D4DG86_DREPO</name>
<protein>
    <submittedName>
        <fullName evidence="1">Uncharacterized protein</fullName>
    </submittedName>
</protein>
<dbReference type="EMBL" id="JAIWYP010000010">
    <property type="protein sequence ID" value="KAH3749087.1"/>
    <property type="molecule type" value="Genomic_DNA"/>
</dbReference>
<comment type="caution">
    <text evidence="1">The sequence shown here is derived from an EMBL/GenBank/DDBJ whole genome shotgun (WGS) entry which is preliminary data.</text>
</comment>
<evidence type="ECO:0000313" key="1">
    <source>
        <dbReference type="EMBL" id="KAH3749087.1"/>
    </source>
</evidence>
<organism evidence="1 2">
    <name type="scientific">Dreissena polymorpha</name>
    <name type="common">Zebra mussel</name>
    <name type="synonym">Mytilus polymorpha</name>
    <dbReference type="NCBI Taxonomy" id="45954"/>
    <lineage>
        <taxon>Eukaryota</taxon>
        <taxon>Metazoa</taxon>
        <taxon>Spiralia</taxon>
        <taxon>Lophotrochozoa</taxon>
        <taxon>Mollusca</taxon>
        <taxon>Bivalvia</taxon>
        <taxon>Autobranchia</taxon>
        <taxon>Heteroconchia</taxon>
        <taxon>Euheterodonta</taxon>
        <taxon>Imparidentia</taxon>
        <taxon>Neoheterodontei</taxon>
        <taxon>Myida</taxon>
        <taxon>Dreissenoidea</taxon>
        <taxon>Dreissenidae</taxon>
        <taxon>Dreissena</taxon>
    </lineage>
</organism>
<dbReference type="Proteomes" id="UP000828390">
    <property type="component" value="Unassembled WGS sequence"/>
</dbReference>
<evidence type="ECO:0000313" key="2">
    <source>
        <dbReference type="Proteomes" id="UP000828390"/>
    </source>
</evidence>
<reference evidence="1" key="1">
    <citation type="journal article" date="2019" name="bioRxiv">
        <title>The Genome of the Zebra Mussel, Dreissena polymorpha: A Resource for Invasive Species Research.</title>
        <authorList>
            <person name="McCartney M.A."/>
            <person name="Auch B."/>
            <person name="Kono T."/>
            <person name="Mallez S."/>
            <person name="Zhang Y."/>
            <person name="Obille A."/>
            <person name="Becker A."/>
            <person name="Abrahante J.E."/>
            <person name="Garbe J."/>
            <person name="Badalamenti J.P."/>
            <person name="Herman A."/>
            <person name="Mangelson H."/>
            <person name="Liachko I."/>
            <person name="Sullivan S."/>
            <person name="Sone E.D."/>
            <person name="Koren S."/>
            <person name="Silverstein K.A.T."/>
            <person name="Beckman K.B."/>
            <person name="Gohl D.M."/>
        </authorList>
    </citation>
    <scope>NUCLEOTIDE SEQUENCE</scope>
    <source>
        <strain evidence="1">Duluth1</strain>
        <tissue evidence="1">Whole animal</tissue>
    </source>
</reference>
<gene>
    <name evidence="1" type="ORF">DPMN_183577</name>
</gene>
<dbReference type="AlphaFoldDB" id="A0A9D4DG86"/>
<accession>A0A9D4DG86</accession>